<dbReference type="OrthoDB" id="19619at2759"/>
<evidence type="ECO:0000313" key="4">
    <source>
        <dbReference type="EMBL" id="KGO57557.1"/>
    </source>
</evidence>
<proteinExistence type="predicted"/>
<dbReference type="PANTHER" id="PTHR28554:SF1">
    <property type="entry name" value="LARGE RIBOSOMAL SUBUNIT PROTEIN ML45"/>
    <property type="match status" value="1"/>
</dbReference>
<dbReference type="GeneID" id="27674695"/>
<dbReference type="GO" id="GO:0005739">
    <property type="term" value="C:mitochondrion"/>
    <property type="evidence" value="ECO:0007669"/>
    <property type="project" value="UniProtKB-SubCell"/>
</dbReference>
<sequence length="308" mass="35436">MASTLRMPVGTSARIVPSGSFVQCRAFSETSQQWRGRQMNFRPPSQVQPSFKTRTKGMKLGDLPNDIGILPGTFVRPLWRDMPSVFKAPRDRWHMEWTWLKAWLSNHASLLQYCKRENTLPLLLSKRRHFAARLQEDMYTAFAEGNIPKIRQICCDGLVKKLSTGIERRPKNEQVTWKLVKYLRKPSTNFTGLRVISDRATSIPDLPKSGIRQIIVRITSRQSTTTTQVQNASGKELTEDTAVSTKQQDCVEHIVIQHLRWNDQDKGWKVWGHINPTSLDEAWNNPYFMPGLSALERLDMIKESMGQK</sequence>
<protein>
    <recommendedName>
        <fullName evidence="6">Tim44-like domain-containing protein</fullName>
    </recommendedName>
</protein>
<evidence type="ECO:0000313" key="5">
    <source>
        <dbReference type="Proteomes" id="UP000030143"/>
    </source>
</evidence>
<name>A0A0A2I297_PENEN</name>
<dbReference type="PhylomeDB" id="A0A0A2I297"/>
<keyword evidence="2" id="KW-0809">Transit peptide</keyword>
<dbReference type="HOGENOM" id="CLU_055139_1_1_1"/>
<dbReference type="Proteomes" id="UP000030143">
    <property type="component" value="Unassembled WGS sequence"/>
</dbReference>
<dbReference type="InterPro" id="IPR051975">
    <property type="entry name" value="mtLSU_mL45"/>
</dbReference>
<evidence type="ECO:0000256" key="1">
    <source>
        <dbReference type="ARBA" id="ARBA00004173"/>
    </source>
</evidence>
<gene>
    <name evidence="4" type="ORF">PEX2_020010</name>
</gene>
<dbReference type="Gene3D" id="3.10.450.240">
    <property type="match status" value="1"/>
</dbReference>
<accession>A0A0A2I297</accession>
<dbReference type="PANTHER" id="PTHR28554">
    <property type="entry name" value="39S RIBOSOMAL PROTEIN L45, MITOCHONDRIAL"/>
    <property type="match status" value="1"/>
</dbReference>
<organism evidence="4 5">
    <name type="scientific">Penicillium expansum</name>
    <name type="common">Blue mold rot fungus</name>
    <dbReference type="NCBI Taxonomy" id="27334"/>
    <lineage>
        <taxon>Eukaryota</taxon>
        <taxon>Fungi</taxon>
        <taxon>Dikarya</taxon>
        <taxon>Ascomycota</taxon>
        <taxon>Pezizomycotina</taxon>
        <taxon>Eurotiomycetes</taxon>
        <taxon>Eurotiomycetidae</taxon>
        <taxon>Eurotiales</taxon>
        <taxon>Aspergillaceae</taxon>
        <taxon>Penicillium</taxon>
    </lineage>
</organism>
<keyword evidence="3" id="KW-0496">Mitochondrion</keyword>
<keyword evidence="5" id="KW-1185">Reference proteome</keyword>
<evidence type="ECO:0008006" key="6">
    <source>
        <dbReference type="Google" id="ProtNLM"/>
    </source>
</evidence>
<evidence type="ECO:0000256" key="3">
    <source>
        <dbReference type="ARBA" id="ARBA00023128"/>
    </source>
</evidence>
<dbReference type="STRING" id="27334.A0A0A2I297"/>
<dbReference type="AlphaFoldDB" id="A0A0A2I297"/>
<dbReference type="VEuPathDB" id="FungiDB:PEXP_002850"/>
<comment type="subcellular location">
    <subcellularLocation>
        <location evidence="1">Mitochondrion</location>
    </subcellularLocation>
</comment>
<evidence type="ECO:0000256" key="2">
    <source>
        <dbReference type="ARBA" id="ARBA00022946"/>
    </source>
</evidence>
<dbReference type="RefSeq" id="XP_016599215.1">
    <property type="nucleotide sequence ID" value="XM_016739276.1"/>
</dbReference>
<comment type="caution">
    <text evidence="4">The sequence shown here is derived from an EMBL/GenBank/DDBJ whole genome shotgun (WGS) entry which is preliminary data.</text>
</comment>
<reference evidence="4 5" key="1">
    <citation type="journal article" date="2015" name="Mol. Plant Microbe Interact.">
        <title>Genome, transcriptome, and functional analyses of Penicillium expansum provide new insights into secondary metabolism and pathogenicity.</title>
        <authorList>
            <person name="Ballester A.R."/>
            <person name="Marcet-Houben M."/>
            <person name="Levin E."/>
            <person name="Sela N."/>
            <person name="Selma-Lazaro C."/>
            <person name="Carmona L."/>
            <person name="Wisniewski M."/>
            <person name="Droby S."/>
            <person name="Gonzalez-Candelas L."/>
            <person name="Gabaldon T."/>
        </authorList>
    </citation>
    <scope>NUCLEOTIDE SEQUENCE [LARGE SCALE GENOMIC DNA]</scope>
    <source>
        <strain evidence="4 5">MD-8</strain>
    </source>
</reference>
<dbReference type="EMBL" id="JQFZ01000140">
    <property type="protein sequence ID" value="KGO57557.1"/>
    <property type="molecule type" value="Genomic_DNA"/>
</dbReference>